<proteinExistence type="inferred from homology"/>
<dbReference type="Gene3D" id="3.90.230.10">
    <property type="entry name" value="Creatinase/methionine aminopeptidase superfamily"/>
    <property type="match status" value="1"/>
</dbReference>
<dbReference type="GO" id="GO:0004177">
    <property type="term" value="F:aminopeptidase activity"/>
    <property type="evidence" value="ECO:0007669"/>
    <property type="project" value="UniProtKB-KW"/>
</dbReference>
<dbReference type="GO" id="GO:0005634">
    <property type="term" value="C:nucleus"/>
    <property type="evidence" value="ECO:0007669"/>
    <property type="project" value="EnsemblFungi"/>
</dbReference>
<dbReference type="Pfam" id="PF00557">
    <property type="entry name" value="Peptidase_M24"/>
    <property type="match status" value="1"/>
</dbReference>
<evidence type="ECO:0000313" key="4">
    <source>
        <dbReference type="Proteomes" id="UP000193642"/>
    </source>
</evidence>
<keyword evidence="3" id="KW-0031">Aminopeptidase</keyword>
<keyword evidence="3" id="KW-0645">Protease</keyword>
<dbReference type="STRING" id="329046.A0A1Y2CBQ9"/>
<evidence type="ECO:0000256" key="1">
    <source>
        <dbReference type="ARBA" id="ARBA00007319"/>
    </source>
</evidence>
<comment type="caution">
    <text evidence="3">The sequence shown here is derived from an EMBL/GenBank/DDBJ whole genome shotgun (WGS) entry which is preliminary data.</text>
</comment>
<dbReference type="NCBIfam" id="TIGR00495">
    <property type="entry name" value="crvDNA_42K"/>
    <property type="match status" value="1"/>
</dbReference>
<dbReference type="OrthoDB" id="5876363at2759"/>
<dbReference type="Gene3D" id="1.10.10.10">
    <property type="entry name" value="Winged helix-like DNA-binding domain superfamily/Winged helix DNA-binding domain"/>
    <property type="match status" value="1"/>
</dbReference>
<dbReference type="InterPro" id="IPR000994">
    <property type="entry name" value="Pept_M24"/>
</dbReference>
<reference evidence="3 4" key="1">
    <citation type="submission" date="2016-07" db="EMBL/GenBank/DDBJ databases">
        <title>Pervasive Adenine N6-methylation of Active Genes in Fungi.</title>
        <authorList>
            <consortium name="DOE Joint Genome Institute"/>
            <person name="Mondo S.J."/>
            <person name="Dannebaum R.O."/>
            <person name="Kuo R.C."/>
            <person name="Labutti K."/>
            <person name="Haridas S."/>
            <person name="Kuo A."/>
            <person name="Salamov A."/>
            <person name="Ahrendt S.R."/>
            <person name="Lipzen A."/>
            <person name="Sullivan W."/>
            <person name="Andreopoulos W.B."/>
            <person name="Clum A."/>
            <person name="Lindquist E."/>
            <person name="Daum C."/>
            <person name="Ramamoorthy G.K."/>
            <person name="Gryganskyi A."/>
            <person name="Culley D."/>
            <person name="Magnuson J.K."/>
            <person name="James T.Y."/>
            <person name="O'Malley M.A."/>
            <person name="Stajich J.E."/>
            <person name="Spatafora J.W."/>
            <person name="Visel A."/>
            <person name="Grigoriev I.V."/>
        </authorList>
    </citation>
    <scope>NUCLEOTIDE SEQUENCE [LARGE SCALE GENOMIC DNA]</scope>
    <source>
        <strain evidence="3 4">JEL800</strain>
    </source>
</reference>
<dbReference type="InterPro" id="IPR036388">
    <property type="entry name" value="WH-like_DNA-bd_sf"/>
</dbReference>
<feature type="domain" description="Peptidase M24" evidence="2">
    <location>
        <begin position="29"/>
        <end position="240"/>
    </location>
</feature>
<dbReference type="FunFam" id="1.10.10.10:FF:000029">
    <property type="entry name" value="Proliferation-associated 2G4, a"/>
    <property type="match status" value="1"/>
</dbReference>
<dbReference type="InterPro" id="IPR036390">
    <property type="entry name" value="WH_DNA-bd_sf"/>
</dbReference>
<dbReference type="AlphaFoldDB" id="A0A1Y2CBQ9"/>
<dbReference type="SUPFAM" id="SSF55920">
    <property type="entry name" value="Creatinase/aminopeptidase"/>
    <property type="match status" value="1"/>
</dbReference>
<sequence length="391" mass="42345">MAEVDATAAPAVEKKEINENELTVETVTKYQTAAEVANKAMNIVVAAAVAGAKVHDLCKLGDKAILDGSKLVYAKKKDLLKGIAFPTCVSPNNVICHLAPIAQDAATVPDLKDGDAIRIELGVHIDGYAAMVAHTHVVGSSKAAPVTGRKADLIAAAHACTETALRLMKPGKTNYDVTDAVQKIADDFGVKPVQGMMSYQLQRNNIAGNSTKRIILNPSDVQKKDCKKAEFEEGDVFSLDIVLSSGEGYPRTNETHRTTVYRKTPLQYALKTAAARATYSNIKTNFGEFPFAISNFDDEVKAKLGLIECEKNGLVEPYRVCYEQEGEDSVHVIVTVLLMANGPLKITGTSFDPEVIKSDKEVKNEEIKELLRLPVRQTNKKKKKAAAATSE</sequence>
<name>A0A1Y2CBQ9_9FUNG</name>
<organism evidence="3 4">
    <name type="scientific">Rhizoclosmatium globosum</name>
    <dbReference type="NCBI Taxonomy" id="329046"/>
    <lineage>
        <taxon>Eukaryota</taxon>
        <taxon>Fungi</taxon>
        <taxon>Fungi incertae sedis</taxon>
        <taxon>Chytridiomycota</taxon>
        <taxon>Chytridiomycota incertae sedis</taxon>
        <taxon>Chytridiomycetes</taxon>
        <taxon>Chytridiales</taxon>
        <taxon>Chytriomycetaceae</taxon>
        <taxon>Rhizoclosmatium</taxon>
    </lineage>
</organism>
<dbReference type="InterPro" id="IPR047113">
    <property type="entry name" value="PA2G4/ARX1"/>
</dbReference>
<keyword evidence="4" id="KW-1185">Reference proteome</keyword>
<evidence type="ECO:0000259" key="2">
    <source>
        <dbReference type="Pfam" id="PF00557"/>
    </source>
</evidence>
<dbReference type="SUPFAM" id="SSF46785">
    <property type="entry name" value="Winged helix' DNA-binding domain"/>
    <property type="match status" value="1"/>
</dbReference>
<comment type="similarity">
    <text evidence="1">Belongs to the peptidase M24 family.</text>
</comment>
<dbReference type="PANTHER" id="PTHR10804:SF11">
    <property type="entry name" value="PROLIFERATION-ASSOCIATED PROTEIN 2G4"/>
    <property type="match status" value="1"/>
</dbReference>
<dbReference type="InterPro" id="IPR004545">
    <property type="entry name" value="PA2G4"/>
</dbReference>
<dbReference type="CDD" id="cd01089">
    <property type="entry name" value="PA2G4-like"/>
    <property type="match status" value="1"/>
</dbReference>
<accession>A0A1Y2CBQ9</accession>
<dbReference type="EMBL" id="MCGO01000022">
    <property type="protein sequence ID" value="ORY44491.1"/>
    <property type="molecule type" value="Genomic_DNA"/>
</dbReference>
<keyword evidence="3" id="KW-0378">Hydrolase</keyword>
<dbReference type="Proteomes" id="UP000193642">
    <property type="component" value="Unassembled WGS sequence"/>
</dbReference>
<protein>
    <submittedName>
        <fullName evidence="3">Creatinase/aminopeptidase</fullName>
    </submittedName>
</protein>
<gene>
    <name evidence="3" type="ORF">BCR33DRAFT_716999</name>
</gene>
<dbReference type="InterPro" id="IPR036005">
    <property type="entry name" value="Creatinase/aminopeptidase-like"/>
</dbReference>
<dbReference type="PANTHER" id="PTHR10804">
    <property type="entry name" value="PROTEASE FAMILY M24 METHIONYL AMINOPEPTIDASE, AMINOPEPTIDASE P"/>
    <property type="match status" value="1"/>
</dbReference>
<evidence type="ECO:0000313" key="3">
    <source>
        <dbReference type="EMBL" id="ORY44491.1"/>
    </source>
</evidence>